<evidence type="ECO:0000313" key="2">
    <source>
        <dbReference type="WBParaSite" id="nRc.2.0.1.t34778-RA"/>
    </source>
</evidence>
<dbReference type="WBParaSite" id="nRc.2.0.1.t34778-RA">
    <property type="protein sequence ID" value="nRc.2.0.1.t34778-RA"/>
    <property type="gene ID" value="nRc.2.0.1.g34778"/>
</dbReference>
<evidence type="ECO:0000313" key="1">
    <source>
        <dbReference type="Proteomes" id="UP000887565"/>
    </source>
</evidence>
<protein>
    <submittedName>
        <fullName evidence="2">Uncharacterized protein</fullName>
    </submittedName>
</protein>
<sequence>MFNPRGGTPWKFIWSKRTPLPMRMNSGLKPAPDPAGVIQSQNFPESITFRFCVLKALNIHRVEKHIRYREMFKNDMCHECHNNRYEGLKPYSEPNSTLWIPSFGS</sequence>
<keyword evidence="1" id="KW-1185">Reference proteome</keyword>
<organism evidence="1 2">
    <name type="scientific">Romanomermis culicivorax</name>
    <name type="common">Nematode worm</name>
    <dbReference type="NCBI Taxonomy" id="13658"/>
    <lineage>
        <taxon>Eukaryota</taxon>
        <taxon>Metazoa</taxon>
        <taxon>Ecdysozoa</taxon>
        <taxon>Nematoda</taxon>
        <taxon>Enoplea</taxon>
        <taxon>Dorylaimia</taxon>
        <taxon>Mermithida</taxon>
        <taxon>Mermithoidea</taxon>
        <taxon>Mermithidae</taxon>
        <taxon>Romanomermis</taxon>
    </lineage>
</organism>
<dbReference type="Proteomes" id="UP000887565">
    <property type="component" value="Unplaced"/>
</dbReference>
<accession>A0A915KA38</accession>
<reference evidence="2" key="1">
    <citation type="submission" date="2022-11" db="UniProtKB">
        <authorList>
            <consortium name="WormBaseParasite"/>
        </authorList>
    </citation>
    <scope>IDENTIFICATION</scope>
</reference>
<proteinExistence type="predicted"/>
<dbReference type="AlphaFoldDB" id="A0A915KA38"/>
<name>A0A915KA38_ROMCU</name>